<dbReference type="InterPro" id="IPR004870">
    <property type="entry name" value="Nucleoporin_Nup155"/>
</dbReference>
<dbReference type="GO" id="GO:0044611">
    <property type="term" value="C:nuclear pore inner ring"/>
    <property type="evidence" value="ECO:0007669"/>
    <property type="project" value="TreeGrafter"/>
</dbReference>
<dbReference type="Proteomes" id="UP000623687">
    <property type="component" value="Unassembled WGS sequence"/>
</dbReference>
<dbReference type="Pfam" id="PF08801">
    <property type="entry name" value="Nucleoporin_N"/>
    <property type="match status" value="1"/>
</dbReference>
<dbReference type="GO" id="GO:0006405">
    <property type="term" value="P:RNA export from nucleus"/>
    <property type="evidence" value="ECO:0007669"/>
    <property type="project" value="TreeGrafter"/>
</dbReference>
<comment type="similarity">
    <text evidence="2">Belongs to the non-repetitive/WGA-negative nucleoporin family.</text>
</comment>
<name>A0A8H7A2L5_PLEOS</name>
<dbReference type="PANTHER" id="PTHR10350">
    <property type="entry name" value="NUCLEAR PORE COMPLEX PROTEIN NUP155"/>
    <property type="match status" value="1"/>
</dbReference>
<dbReference type="EMBL" id="JACETU010000002">
    <property type="protein sequence ID" value="KAF7436736.1"/>
    <property type="molecule type" value="Genomic_DNA"/>
</dbReference>
<dbReference type="GO" id="GO:0036228">
    <property type="term" value="P:protein localization to nuclear inner membrane"/>
    <property type="evidence" value="ECO:0007669"/>
    <property type="project" value="TreeGrafter"/>
</dbReference>
<feature type="domain" description="Nucleoporin Nup133/Nup155-like N-terminal" evidence="6">
    <location>
        <begin position="120"/>
        <end position="581"/>
    </location>
</feature>
<evidence type="ECO:0000256" key="1">
    <source>
        <dbReference type="ARBA" id="ARBA00004123"/>
    </source>
</evidence>
<protein>
    <recommendedName>
        <fullName evidence="9">Nucleoporin</fullName>
    </recommendedName>
</protein>
<dbReference type="InterPro" id="IPR036322">
    <property type="entry name" value="WD40_repeat_dom_sf"/>
</dbReference>
<dbReference type="OrthoDB" id="338970at2759"/>
<dbReference type="InterPro" id="IPR014908">
    <property type="entry name" value="Nucleoporin_Nup133/Nup155_N"/>
</dbReference>
<sequence length="1366" mass="152701">MNRLRNKTTRVAKFPAQARLEAPAVKNILRRLMASLPPDLAATKLPSNLDAKPQQPKQAQADISSLQLASAVLSDQFKKDAQIVPDLGDLLATPGGAASALYSVYPDDYRVPFQKRRLVGIPEGLFQFYNSTNVTSHMGLIPEIERVWISIDHKLFLWDYVEGQEISSFVDQPDIITHVALVKPKPGLFIDEISHILVICTPISVLLIALSFETSSGPNNRAHKDIKLYATDLSVPTEIEMTSVCGTRDGRIFMCGAQDGNLYELHYQEKESWFGKRIQLINHSVSGMQSLLPKFSSSGMDGRITTVVSDPSRDCFYTLTSKNSISVYKPNGDKAIQHMQTLSGLYKAAADKAPGSPALTPQNFQIIALHPIEISESRTGLQLLAITANGVRLYFSPTMTYGYGPSTSSAPGLRALQLTHIRLPPTNLLHPDIMNAGNRPPVPSYGASQPQQSTTQPFIMTSIESSCYSQGLTLASQQGDTDGTDFLLCLSPDLTRIGSLGQVNMQPQVQQPSFAPNPGVHQMPLAEYATLLSIPGRTWAMAPVPRSSPSSGPGSPTVVNELAHQFCSPPHQFMILTNVGLTFLMKRRAVDYLRAVIEEYQSESNPQPIIEFRDSFGRDQTCAMLLGLACGNTFFDMPDSATSPMNITNVDIATVAKQAFYDFGERPMWAERHVYGGDAQGSAIYSGRREGFALYFARIVRPIWKVEMTKPGPSGSQQLSIPEDVLTSIQKNLYSLQDFLNQNLHLFHIAPGEPASTRPAAGNEQEAWKAEQRSVAQLMELLGRSIEALAFILLLNDYKLGELISLCDADTQQLIRSLTIEDLITTTHGTVASRALVNVIIDQQIGQQISVDTISEVLQQRCGSFCSTDDVMLYKAKENIRKAVETRSPTERQNWLAESLRLFAKGARNLEFEKLREICGDYQQLQYAKGAIELPLICAKAMDANNVASDAWYSGSATTEENKAICELRHGCYDLVLDSLQVFEEQHAASVDSREQEAVRTHAFELAFASDDEIFHSALYDWFIEHGMVDDLLELRPFYLEAHLKRPPATVQKYQLLWQFYVKAGKPLRAAEVLASLAESTEFDLSLSSRYEYLTLAVGNAKSHPISSDGRHETAIAFLTDLEEKLEVAQVQLEMYTTLTPHLNDPEVGERIQLLSKRLFTMSELYQDYAATFDMPVMKLLCFYVSEHRDETVVRPVWSQIFDEVLAEEGEPVELADRLSAKVIPLGQRFYPSESAFPLRHIAMLVVRFALQHRNSLPQGWAARFLLQCKIPYQEVWDVLHEMYESQVPPFHDQANVQTMSSEIAVLFADWLEEAKRPQSTLVSRGEFPVGRLDLAINQYMAELEPTRAETRKLYENIKRQLRHYW</sequence>
<dbReference type="GO" id="GO:0017056">
    <property type="term" value="F:structural constituent of nuclear pore"/>
    <property type="evidence" value="ECO:0007669"/>
    <property type="project" value="InterPro"/>
</dbReference>
<dbReference type="VEuPathDB" id="FungiDB:PC9H_003569"/>
<evidence type="ECO:0000259" key="5">
    <source>
        <dbReference type="Pfam" id="PF03177"/>
    </source>
</evidence>
<organism evidence="7 8">
    <name type="scientific">Pleurotus ostreatus</name>
    <name type="common">Oyster mushroom</name>
    <name type="synonym">White-rot fungus</name>
    <dbReference type="NCBI Taxonomy" id="5322"/>
    <lineage>
        <taxon>Eukaryota</taxon>
        <taxon>Fungi</taxon>
        <taxon>Dikarya</taxon>
        <taxon>Basidiomycota</taxon>
        <taxon>Agaricomycotina</taxon>
        <taxon>Agaricomycetes</taxon>
        <taxon>Agaricomycetidae</taxon>
        <taxon>Agaricales</taxon>
        <taxon>Pleurotineae</taxon>
        <taxon>Pleurotaceae</taxon>
        <taxon>Pleurotus</taxon>
    </lineage>
</organism>
<reference evidence="7" key="1">
    <citation type="submission" date="2019-07" db="EMBL/GenBank/DDBJ databases">
        <authorList>
            <person name="Palmer J.M."/>
        </authorList>
    </citation>
    <scope>NUCLEOTIDE SEQUENCE</scope>
    <source>
        <strain evidence="7">PC9</strain>
    </source>
</reference>
<evidence type="ECO:0008006" key="9">
    <source>
        <dbReference type="Google" id="ProtNLM"/>
    </source>
</evidence>
<dbReference type="InterPro" id="IPR042533">
    <property type="entry name" value="Nucleoporin_Nup155_C_1"/>
</dbReference>
<dbReference type="InterPro" id="IPR042538">
    <property type="entry name" value="Nucleoporin_Nup155_C_3"/>
</dbReference>
<dbReference type="Gene3D" id="1.20.120.1880">
    <property type="entry name" value="Nucleoporin, helical C-terminal domain"/>
    <property type="match status" value="1"/>
</dbReference>
<dbReference type="InterPro" id="IPR042537">
    <property type="entry name" value="Nucleoporin_Nup155_C_2"/>
</dbReference>
<proteinExistence type="inferred from homology"/>
<dbReference type="GO" id="GO:0006606">
    <property type="term" value="P:protein import into nucleus"/>
    <property type="evidence" value="ECO:0007669"/>
    <property type="project" value="TreeGrafter"/>
</dbReference>
<dbReference type="GeneID" id="59373387"/>
<dbReference type="RefSeq" id="XP_036634635.1">
    <property type="nucleotide sequence ID" value="XM_036773162.1"/>
</dbReference>
<comment type="caution">
    <text evidence="7">The sequence shown here is derived from an EMBL/GenBank/DDBJ whole genome shotgun (WGS) entry which is preliminary data.</text>
</comment>
<comment type="subcellular location">
    <subcellularLocation>
        <location evidence="1">Nucleus</location>
    </subcellularLocation>
</comment>
<keyword evidence="4" id="KW-0539">Nucleus</keyword>
<dbReference type="Gene3D" id="1.25.40.440">
    <property type="entry name" value="Nucleoporin, helical domain, central subdomain"/>
    <property type="match status" value="1"/>
</dbReference>
<evidence type="ECO:0000259" key="6">
    <source>
        <dbReference type="Pfam" id="PF08801"/>
    </source>
</evidence>
<evidence type="ECO:0000256" key="3">
    <source>
        <dbReference type="ARBA" id="ARBA00022448"/>
    </source>
</evidence>
<dbReference type="PANTHER" id="PTHR10350:SF6">
    <property type="entry name" value="NUCLEAR PORE COMPLEX PROTEIN NUP155"/>
    <property type="match status" value="1"/>
</dbReference>
<dbReference type="Pfam" id="PF03177">
    <property type="entry name" value="Nucleoporin_C"/>
    <property type="match status" value="1"/>
</dbReference>
<evidence type="ECO:0000256" key="4">
    <source>
        <dbReference type="ARBA" id="ARBA00023242"/>
    </source>
</evidence>
<dbReference type="SUPFAM" id="SSF50978">
    <property type="entry name" value="WD40 repeat-like"/>
    <property type="match status" value="1"/>
</dbReference>
<dbReference type="Gene3D" id="1.20.58.1780">
    <property type="match status" value="1"/>
</dbReference>
<accession>A0A8H7A2L5</accession>
<dbReference type="InterPro" id="IPR007187">
    <property type="entry name" value="Nucleoporin_Nup133/Nup155_C"/>
</dbReference>
<feature type="domain" description="Nucleoporin Nup133/Nup155-like C-terminal" evidence="5">
    <location>
        <begin position="686"/>
        <end position="1345"/>
    </location>
</feature>
<gene>
    <name evidence="7" type="ORF">PC9H_003569</name>
</gene>
<evidence type="ECO:0000256" key="2">
    <source>
        <dbReference type="ARBA" id="ARBA00007373"/>
    </source>
</evidence>
<evidence type="ECO:0000313" key="8">
    <source>
        <dbReference type="Proteomes" id="UP000623687"/>
    </source>
</evidence>
<keyword evidence="8" id="KW-1185">Reference proteome</keyword>
<dbReference type="Gene3D" id="1.25.40.450">
    <property type="entry name" value="Nucleoporin, helical domain, N-terminal subdomain"/>
    <property type="match status" value="1"/>
</dbReference>
<evidence type="ECO:0000313" key="7">
    <source>
        <dbReference type="EMBL" id="KAF7436736.1"/>
    </source>
</evidence>
<dbReference type="GO" id="GO:0000972">
    <property type="term" value="P:transcription-dependent tethering of RNA polymerase II gene DNA at nuclear periphery"/>
    <property type="evidence" value="ECO:0007669"/>
    <property type="project" value="TreeGrafter"/>
</dbReference>
<keyword evidence="3" id="KW-0813">Transport</keyword>